<protein>
    <submittedName>
        <fullName evidence="1">Uncharacterized protein</fullName>
    </submittedName>
</protein>
<reference evidence="1" key="1">
    <citation type="journal article" date="2022" name="IScience">
        <title>Evolution of zygomycete secretomes and the origins of terrestrial fungal ecologies.</title>
        <authorList>
            <person name="Chang Y."/>
            <person name="Wang Y."/>
            <person name="Mondo S."/>
            <person name="Ahrendt S."/>
            <person name="Andreopoulos W."/>
            <person name="Barry K."/>
            <person name="Beard J."/>
            <person name="Benny G.L."/>
            <person name="Blankenship S."/>
            <person name="Bonito G."/>
            <person name="Cuomo C."/>
            <person name="Desiro A."/>
            <person name="Gervers K.A."/>
            <person name="Hundley H."/>
            <person name="Kuo A."/>
            <person name="LaButti K."/>
            <person name="Lang B.F."/>
            <person name="Lipzen A."/>
            <person name="O'Donnell K."/>
            <person name="Pangilinan J."/>
            <person name="Reynolds N."/>
            <person name="Sandor L."/>
            <person name="Smith M.E."/>
            <person name="Tsang A."/>
            <person name="Grigoriev I.V."/>
            <person name="Stajich J.E."/>
            <person name="Spatafora J.W."/>
        </authorList>
    </citation>
    <scope>NUCLEOTIDE SEQUENCE</scope>
    <source>
        <strain evidence="1">RSA 2281</strain>
    </source>
</reference>
<dbReference type="Proteomes" id="UP001209540">
    <property type="component" value="Unassembled WGS sequence"/>
</dbReference>
<evidence type="ECO:0000313" key="2">
    <source>
        <dbReference type="Proteomes" id="UP001209540"/>
    </source>
</evidence>
<dbReference type="EMBL" id="JAIXMP010000009">
    <property type="protein sequence ID" value="KAI9268122.1"/>
    <property type="molecule type" value="Genomic_DNA"/>
</dbReference>
<dbReference type="AlphaFoldDB" id="A0AAD5K404"/>
<keyword evidence="2" id="KW-1185">Reference proteome</keyword>
<accession>A0AAD5K404</accession>
<organism evidence="1 2">
    <name type="scientific">Phascolomyces articulosus</name>
    <dbReference type="NCBI Taxonomy" id="60185"/>
    <lineage>
        <taxon>Eukaryota</taxon>
        <taxon>Fungi</taxon>
        <taxon>Fungi incertae sedis</taxon>
        <taxon>Mucoromycota</taxon>
        <taxon>Mucoromycotina</taxon>
        <taxon>Mucoromycetes</taxon>
        <taxon>Mucorales</taxon>
        <taxon>Lichtheimiaceae</taxon>
        <taxon>Phascolomyces</taxon>
    </lineage>
</organism>
<gene>
    <name evidence="1" type="ORF">BDA99DRAFT_535637</name>
</gene>
<evidence type="ECO:0000313" key="1">
    <source>
        <dbReference type="EMBL" id="KAI9268122.1"/>
    </source>
</evidence>
<comment type="caution">
    <text evidence="1">The sequence shown here is derived from an EMBL/GenBank/DDBJ whole genome shotgun (WGS) entry which is preliminary data.</text>
</comment>
<name>A0AAD5K404_9FUNG</name>
<reference evidence="1" key="2">
    <citation type="submission" date="2023-02" db="EMBL/GenBank/DDBJ databases">
        <authorList>
            <consortium name="DOE Joint Genome Institute"/>
            <person name="Mondo S.J."/>
            <person name="Chang Y."/>
            <person name="Wang Y."/>
            <person name="Ahrendt S."/>
            <person name="Andreopoulos W."/>
            <person name="Barry K."/>
            <person name="Beard J."/>
            <person name="Benny G.L."/>
            <person name="Blankenship S."/>
            <person name="Bonito G."/>
            <person name="Cuomo C."/>
            <person name="Desiro A."/>
            <person name="Gervers K.A."/>
            <person name="Hundley H."/>
            <person name="Kuo A."/>
            <person name="LaButti K."/>
            <person name="Lang B.F."/>
            <person name="Lipzen A."/>
            <person name="O'Donnell K."/>
            <person name="Pangilinan J."/>
            <person name="Reynolds N."/>
            <person name="Sandor L."/>
            <person name="Smith M.W."/>
            <person name="Tsang A."/>
            <person name="Grigoriev I.V."/>
            <person name="Stajich J.E."/>
            <person name="Spatafora J.W."/>
        </authorList>
    </citation>
    <scope>NUCLEOTIDE SEQUENCE</scope>
    <source>
        <strain evidence="1">RSA 2281</strain>
    </source>
</reference>
<proteinExistence type="predicted"/>
<sequence length="170" mass="19441">MAHWYFFQSFTEDTLSTNSSTCRLSSRRYLVRSYGAKSLLNLGLPILFQTDPSDPTKVFFISTPKLLVFVFLPEVWNAGGLPGHYNHFQNAILGNAATSGFMMLLKVMVERGGEDGSGLITVSFRQYQRKIYSLNMEPIICHHTYTSCSTIYNDVLFLFILLYRKIDRIV</sequence>